<evidence type="ECO:0000256" key="3">
    <source>
        <dbReference type="ARBA" id="ARBA00022824"/>
    </source>
</evidence>
<dbReference type="Proteomes" id="UP000326924">
    <property type="component" value="Unassembled WGS sequence"/>
</dbReference>
<dbReference type="InterPro" id="IPR013244">
    <property type="entry name" value="Sec39_domain"/>
</dbReference>
<evidence type="ECO:0000256" key="4">
    <source>
        <dbReference type="ARBA" id="ARBA00022927"/>
    </source>
</evidence>
<organism evidence="6 7">
    <name type="scientific">Sphaerosporella brunnea</name>
    <dbReference type="NCBI Taxonomy" id="1250544"/>
    <lineage>
        <taxon>Eukaryota</taxon>
        <taxon>Fungi</taxon>
        <taxon>Dikarya</taxon>
        <taxon>Ascomycota</taxon>
        <taxon>Pezizomycotina</taxon>
        <taxon>Pezizomycetes</taxon>
        <taxon>Pezizales</taxon>
        <taxon>Pyronemataceae</taxon>
        <taxon>Sphaerosporella</taxon>
    </lineage>
</organism>
<dbReference type="OrthoDB" id="342024at2759"/>
<comment type="subcellular location">
    <subcellularLocation>
        <location evidence="1">Endoplasmic reticulum</location>
    </subcellularLocation>
</comment>
<evidence type="ECO:0000313" key="7">
    <source>
        <dbReference type="Proteomes" id="UP000326924"/>
    </source>
</evidence>
<reference evidence="6 7" key="1">
    <citation type="submission" date="2019-09" db="EMBL/GenBank/DDBJ databases">
        <title>Draft genome of the ectomycorrhizal ascomycete Sphaerosporella brunnea.</title>
        <authorList>
            <consortium name="DOE Joint Genome Institute"/>
            <person name="Benucci G.M."/>
            <person name="Marozzi G."/>
            <person name="Antonielli L."/>
            <person name="Sanchez S."/>
            <person name="Marco P."/>
            <person name="Wang X."/>
            <person name="Falini L.B."/>
            <person name="Barry K."/>
            <person name="Haridas S."/>
            <person name="Lipzen A."/>
            <person name="Labutti K."/>
            <person name="Grigoriev I.V."/>
            <person name="Murat C."/>
            <person name="Martin F."/>
            <person name="Albertini E."/>
            <person name="Donnini D."/>
            <person name="Bonito G."/>
        </authorList>
    </citation>
    <scope>NUCLEOTIDE SEQUENCE [LARGE SCALE GENOMIC DNA]</scope>
    <source>
        <strain evidence="6 7">Sb_GMNB300</strain>
    </source>
</reference>
<keyword evidence="4" id="KW-0653">Protein transport</keyword>
<name>A0A5J5EY41_9PEZI</name>
<dbReference type="GO" id="GO:0015031">
    <property type="term" value="P:protein transport"/>
    <property type="evidence" value="ECO:0007669"/>
    <property type="project" value="UniProtKB-KW"/>
</dbReference>
<dbReference type="GO" id="GO:0006890">
    <property type="term" value="P:retrograde vesicle-mediated transport, Golgi to endoplasmic reticulum"/>
    <property type="evidence" value="ECO:0007669"/>
    <property type="project" value="InterPro"/>
</dbReference>
<dbReference type="PANTHER" id="PTHR40787:SF3">
    <property type="entry name" value="PROTEIN TRANSPORT PROTEIN SEC39"/>
    <property type="match status" value="1"/>
</dbReference>
<gene>
    <name evidence="6" type="ORF">FN846DRAFT_812445</name>
</gene>
<keyword evidence="3" id="KW-0256">Endoplasmic reticulum</keyword>
<sequence length="756" mass="83503">MAPPAPPPLLPAQIKLLAASLASSCDLPRFKTLLKQHPHVFTHEIVLRLLLWCLPETTPPAEYGKLVFEGAEEGTEEEEVNVDATAVRRISDEKAQKELARILPPLPKGEDAATTFLVARAELIDSETGALSIAAELLRPFVERIPKIRELHDSHVEVLAKLVYAFSREAAAPGLKEFRRMSVREAVEVLVEDPETVVRDLNELVEPYMLSEGRGTQWGVVWERLQGLPFARLVLVVSEWTPPETVREEFAAWVLRMCYNTRDTTEKTWDGMHTLHRRIEVLMGGKMEPWTLPESLGDLRDVLNPLFRPTRPALALLDTGVTASALLGKPLAETVRLRLEGSAETQSTVLRQYVRAGTGWDRRDDEAWRKVRDGARWLRNKAQVLEKISVPEVEKTVLAGMLAGLRFGLVRDVYVTGNSTCGLPVEEVEKCVLAAFNDFVDNATNGNKTRGRMKYALQALQTLYPHTSTSPALSRANSLISAIHALSNFHLPSSNRNSPLLPVQIRIHSDPLSLLTTLLANNPRSYQRADSLLQIARDLVFGTTTEILQEETEARVLGMCAEAALVEDDFETAYAYITSRLLPPAQKGDEHSRSTLWRTALQAGRFRSSYALLSGSAAPTKGPVALAALEKKRELLAWALAYCPPEAAADVLGGWRRNEEEIEVLMEAEQRAEEEHAKLGSGAVSAKRRDSEAPRNLFDVARGAARVFSTTAVTAAAGSGEEERVRKRDVVSGMVTRGLAGGIGWVLGAQPNINHR</sequence>
<dbReference type="GO" id="GO:0005783">
    <property type="term" value="C:endoplasmic reticulum"/>
    <property type="evidence" value="ECO:0007669"/>
    <property type="project" value="UniProtKB-SubCell"/>
</dbReference>
<evidence type="ECO:0000256" key="1">
    <source>
        <dbReference type="ARBA" id="ARBA00004240"/>
    </source>
</evidence>
<evidence type="ECO:0000256" key="2">
    <source>
        <dbReference type="ARBA" id="ARBA00022448"/>
    </source>
</evidence>
<dbReference type="InParanoid" id="A0A5J5EY41"/>
<keyword evidence="7" id="KW-1185">Reference proteome</keyword>
<comment type="caution">
    <text evidence="6">The sequence shown here is derived from an EMBL/GenBank/DDBJ whole genome shotgun (WGS) entry which is preliminary data.</text>
</comment>
<dbReference type="EMBL" id="VXIS01000090">
    <property type="protein sequence ID" value="KAA8906294.1"/>
    <property type="molecule type" value="Genomic_DNA"/>
</dbReference>
<accession>A0A5J5EY41</accession>
<keyword evidence="2" id="KW-0813">Transport</keyword>
<feature type="domain" description="Sec39" evidence="5">
    <location>
        <begin position="16"/>
        <end position="675"/>
    </location>
</feature>
<dbReference type="AlphaFoldDB" id="A0A5J5EY41"/>
<evidence type="ECO:0000259" key="5">
    <source>
        <dbReference type="Pfam" id="PF08314"/>
    </source>
</evidence>
<protein>
    <submittedName>
        <fullName evidence="6">Sec39 domain-containing protein</fullName>
    </submittedName>
</protein>
<proteinExistence type="predicted"/>
<dbReference type="PANTHER" id="PTHR40787">
    <property type="entry name" value="SECRETED PROTEIN"/>
    <property type="match status" value="1"/>
</dbReference>
<evidence type="ECO:0000313" key="6">
    <source>
        <dbReference type="EMBL" id="KAA8906294.1"/>
    </source>
</evidence>
<dbReference type="Pfam" id="PF08314">
    <property type="entry name" value="Sec39"/>
    <property type="match status" value="1"/>
</dbReference>